<reference evidence="6" key="1">
    <citation type="submission" date="2024-05" db="EMBL/GenBank/DDBJ databases">
        <authorList>
            <person name="Cai S.Y."/>
            <person name="Jin L.M."/>
            <person name="Li H.R."/>
        </authorList>
    </citation>
    <scope>NUCLEOTIDE SEQUENCE</scope>
    <source>
        <strain evidence="6">A5-74</strain>
    </source>
</reference>
<dbReference type="CDD" id="cd03257">
    <property type="entry name" value="ABC_NikE_OppD_transporters"/>
    <property type="match status" value="1"/>
</dbReference>
<accession>A0AAU8DJ69</accession>
<evidence type="ECO:0000256" key="3">
    <source>
        <dbReference type="ARBA" id="ARBA00022741"/>
    </source>
</evidence>
<dbReference type="Gene3D" id="3.40.50.300">
    <property type="entry name" value="P-loop containing nucleotide triphosphate hydrolases"/>
    <property type="match status" value="1"/>
</dbReference>
<evidence type="ECO:0000256" key="1">
    <source>
        <dbReference type="ARBA" id="ARBA00005417"/>
    </source>
</evidence>
<organism evidence="6">
    <name type="scientific">Nakamurella sp. A5-74</name>
    <dbReference type="NCBI Taxonomy" id="3158264"/>
    <lineage>
        <taxon>Bacteria</taxon>
        <taxon>Bacillati</taxon>
        <taxon>Actinomycetota</taxon>
        <taxon>Actinomycetes</taxon>
        <taxon>Nakamurellales</taxon>
        <taxon>Nakamurellaceae</taxon>
        <taxon>Nakamurella</taxon>
    </lineage>
</organism>
<dbReference type="PROSITE" id="PS50893">
    <property type="entry name" value="ABC_TRANSPORTER_2"/>
    <property type="match status" value="1"/>
</dbReference>
<name>A0AAU8DJ69_9ACTN</name>
<dbReference type="InterPro" id="IPR050319">
    <property type="entry name" value="ABC_transp_ATP-bind"/>
</dbReference>
<dbReference type="InterPro" id="IPR003439">
    <property type="entry name" value="ABC_transporter-like_ATP-bd"/>
</dbReference>
<dbReference type="PANTHER" id="PTHR43776:SF7">
    <property type="entry name" value="D,D-DIPEPTIDE TRANSPORT ATP-BINDING PROTEIN DDPF-RELATED"/>
    <property type="match status" value="1"/>
</dbReference>
<comment type="similarity">
    <text evidence="1">Belongs to the ABC transporter superfamily.</text>
</comment>
<gene>
    <name evidence="6" type="ORF">ABLG96_11170</name>
</gene>
<dbReference type="InterPro" id="IPR017871">
    <property type="entry name" value="ABC_transporter-like_CS"/>
</dbReference>
<dbReference type="GO" id="GO:0055085">
    <property type="term" value="P:transmembrane transport"/>
    <property type="evidence" value="ECO:0007669"/>
    <property type="project" value="UniProtKB-ARBA"/>
</dbReference>
<evidence type="ECO:0000256" key="2">
    <source>
        <dbReference type="ARBA" id="ARBA00022448"/>
    </source>
</evidence>
<protein>
    <submittedName>
        <fullName evidence="6">ABC transporter ATP-binding protein</fullName>
    </submittedName>
</protein>
<dbReference type="PANTHER" id="PTHR43776">
    <property type="entry name" value="TRANSPORT ATP-BINDING PROTEIN"/>
    <property type="match status" value="1"/>
</dbReference>
<dbReference type="AlphaFoldDB" id="A0AAU8DJ69"/>
<dbReference type="PROSITE" id="PS00211">
    <property type="entry name" value="ABC_TRANSPORTER_1"/>
    <property type="match status" value="1"/>
</dbReference>
<evidence type="ECO:0000256" key="4">
    <source>
        <dbReference type="ARBA" id="ARBA00022840"/>
    </source>
</evidence>
<dbReference type="Pfam" id="PF00005">
    <property type="entry name" value="ABC_tran"/>
    <property type="match status" value="1"/>
</dbReference>
<keyword evidence="3" id="KW-0547">Nucleotide-binding</keyword>
<evidence type="ECO:0000259" key="5">
    <source>
        <dbReference type="PROSITE" id="PS50893"/>
    </source>
</evidence>
<feature type="domain" description="ABC transporter" evidence="5">
    <location>
        <begin position="2"/>
        <end position="242"/>
    </location>
</feature>
<dbReference type="GO" id="GO:0005524">
    <property type="term" value="F:ATP binding"/>
    <property type="evidence" value="ECO:0007669"/>
    <property type="project" value="UniProtKB-KW"/>
</dbReference>
<sequence>MIELQGVSRTFHSRGREVQALQDVSLSIPRGSAYGIVGESGSGKSTMMRLIAGLDTPSAGRVTVNGTDITGLPERRLGPLRRSLQVVFQDPMGSLDPRMRIGRIVAEPLVAQGHADPAARVREVLGQVDLDPEIVNRYPHQFSGGQRQRISIARAIAPDPEILVADEAVSALDVTVRAQILDLIADIAAARSLTLVFVSHDLSVVRRVCDQVAVLQRGRIVESGPVAEVYDRPQQDYTRQLLAAVPDLQQSLALARARQDNRERNR</sequence>
<proteinExistence type="inferred from homology"/>
<dbReference type="GO" id="GO:0016887">
    <property type="term" value="F:ATP hydrolysis activity"/>
    <property type="evidence" value="ECO:0007669"/>
    <property type="project" value="InterPro"/>
</dbReference>
<evidence type="ECO:0000313" key="6">
    <source>
        <dbReference type="EMBL" id="XCG61850.1"/>
    </source>
</evidence>
<dbReference type="SUPFAM" id="SSF52540">
    <property type="entry name" value="P-loop containing nucleoside triphosphate hydrolases"/>
    <property type="match status" value="1"/>
</dbReference>
<keyword evidence="4 6" id="KW-0067">ATP-binding</keyword>
<dbReference type="SMART" id="SM00382">
    <property type="entry name" value="AAA"/>
    <property type="match status" value="1"/>
</dbReference>
<dbReference type="RefSeq" id="WP_353647466.1">
    <property type="nucleotide sequence ID" value="NZ_CP159218.1"/>
</dbReference>
<dbReference type="InterPro" id="IPR003593">
    <property type="entry name" value="AAA+_ATPase"/>
</dbReference>
<keyword evidence="2" id="KW-0813">Transport</keyword>
<dbReference type="InterPro" id="IPR027417">
    <property type="entry name" value="P-loop_NTPase"/>
</dbReference>
<dbReference type="EMBL" id="CP159218">
    <property type="protein sequence ID" value="XCG61850.1"/>
    <property type="molecule type" value="Genomic_DNA"/>
</dbReference>